<accession>A0ABT4RP37</accession>
<feature type="domain" description="Response regulatory" evidence="2">
    <location>
        <begin position="2"/>
        <end position="114"/>
    </location>
</feature>
<dbReference type="InterPro" id="IPR000160">
    <property type="entry name" value="GGDEF_dom"/>
</dbReference>
<dbReference type="PROSITE" id="PS50112">
    <property type="entry name" value="PAS"/>
    <property type="match status" value="1"/>
</dbReference>
<dbReference type="Gene3D" id="3.40.50.2300">
    <property type="match status" value="1"/>
</dbReference>
<dbReference type="SUPFAM" id="SSF55785">
    <property type="entry name" value="PYP-like sensor domain (PAS domain)"/>
    <property type="match status" value="1"/>
</dbReference>
<feature type="domain" description="EAL" evidence="5">
    <location>
        <begin position="430"/>
        <end position="683"/>
    </location>
</feature>
<evidence type="ECO:0000259" key="6">
    <source>
        <dbReference type="PROSITE" id="PS50887"/>
    </source>
</evidence>
<proteinExistence type="predicted"/>
<dbReference type="Proteomes" id="UP001147700">
    <property type="component" value="Unassembled WGS sequence"/>
</dbReference>
<dbReference type="InterPro" id="IPR013655">
    <property type="entry name" value="PAS_fold_3"/>
</dbReference>
<dbReference type="InterPro" id="IPR001789">
    <property type="entry name" value="Sig_transdc_resp-reg_receiver"/>
</dbReference>
<dbReference type="SMART" id="SM00267">
    <property type="entry name" value="GGDEF"/>
    <property type="match status" value="1"/>
</dbReference>
<dbReference type="InterPro" id="IPR029787">
    <property type="entry name" value="Nucleotide_cyclase"/>
</dbReference>
<dbReference type="InterPro" id="IPR011006">
    <property type="entry name" value="CheY-like_superfamily"/>
</dbReference>
<dbReference type="RefSeq" id="WP_202955079.1">
    <property type="nucleotide sequence ID" value="NZ_JAPCID010000037.1"/>
</dbReference>
<feature type="domain" description="PAC" evidence="4">
    <location>
        <begin position="203"/>
        <end position="255"/>
    </location>
</feature>
<evidence type="ECO:0000256" key="1">
    <source>
        <dbReference type="PROSITE-ProRule" id="PRU00169"/>
    </source>
</evidence>
<evidence type="ECO:0000259" key="3">
    <source>
        <dbReference type="PROSITE" id="PS50112"/>
    </source>
</evidence>
<dbReference type="InterPro" id="IPR000700">
    <property type="entry name" value="PAS-assoc_C"/>
</dbReference>
<protein>
    <submittedName>
        <fullName evidence="7">EAL domain-containing protein</fullName>
    </submittedName>
</protein>
<dbReference type="InterPro" id="IPR001610">
    <property type="entry name" value="PAC"/>
</dbReference>
<evidence type="ECO:0000313" key="7">
    <source>
        <dbReference type="EMBL" id="MDA0140329.1"/>
    </source>
</evidence>
<dbReference type="EMBL" id="JAPCID010000037">
    <property type="protein sequence ID" value="MDA0140329.1"/>
    <property type="molecule type" value="Genomic_DNA"/>
</dbReference>
<evidence type="ECO:0000313" key="8">
    <source>
        <dbReference type="Proteomes" id="UP001147700"/>
    </source>
</evidence>
<dbReference type="InterPro" id="IPR043128">
    <property type="entry name" value="Rev_trsase/Diguanyl_cyclase"/>
</dbReference>
<dbReference type="Pfam" id="PF08447">
    <property type="entry name" value="PAS_3"/>
    <property type="match status" value="1"/>
</dbReference>
<dbReference type="CDD" id="cd01948">
    <property type="entry name" value="EAL"/>
    <property type="match status" value="1"/>
</dbReference>
<dbReference type="InterPro" id="IPR000014">
    <property type="entry name" value="PAS"/>
</dbReference>
<dbReference type="InterPro" id="IPR035965">
    <property type="entry name" value="PAS-like_dom_sf"/>
</dbReference>
<comment type="caution">
    <text evidence="7">The sequence shown here is derived from an EMBL/GenBank/DDBJ whole genome shotgun (WGS) entry which is preliminary data.</text>
</comment>
<organism evidence="7 8">
    <name type="scientific">Solirubrobacter deserti</name>
    <dbReference type="NCBI Taxonomy" id="2282478"/>
    <lineage>
        <taxon>Bacteria</taxon>
        <taxon>Bacillati</taxon>
        <taxon>Actinomycetota</taxon>
        <taxon>Thermoleophilia</taxon>
        <taxon>Solirubrobacterales</taxon>
        <taxon>Solirubrobacteraceae</taxon>
        <taxon>Solirubrobacter</taxon>
    </lineage>
</organism>
<dbReference type="Pfam" id="PF00563">
    <property type="entry name" value="EAL"/>
    <property type="match status" value="1"/>
</dbReference>
<dbReference type="PROSITE" id="PS50113">
    <property type="entry name" value="PAC"/>
    <property type="match status" value="1"/>
</dbReference>
<dbReference type="PROSITE" id="PS50883">
    <property type="entry name" value="EAL"/>
    <property type="match status" value="1"/>
</dbReference>
<keyword evidence="8" id="KW-1185">Reference proteome</keyword>
<dbReference type="PROSITE" id="PS50110">
    <property type="entry name" value="RESPONSE_REGULATORY"/>
    <property type="match status" value="1"/>
</dbReference>
<dbReference type="Gene3D" id="3.20.20.450">
    <property type="entry name" value="EAL domain"/>
    <property type="match status" value="1"/>
</dbReference>
<dbReference type="SUPFAM" id="SSF55073">
    <property type="entry name" value="Nucleotide cyclase"/>
    <property type="match status" value="1"/>
</dbReference>
<dbReference type="PROSITE" id="PS50887">
    <property type="entry name" value="GGDEF"/>
    <property type="match status" value="1"/>
</dbReference>
<evidence type="ECO:0000259" key="2">
    <source>
        <dbReference type="PROSITE" id="PS50110"/>
    </source>
</evidence>
<reference evidence="7" key="1">
    <citation type="submission" date="2022-10" db="EMBL/GenBank/DDBJ databases">
        <title>The WGS of Solirubrobacter sp. CPCC 204708.</title>
        <authorList>
            <person name="Jiang Z."/>
        </authorList>
    </citation>
    <scope>NUCLEOTIDE SEQUENCE</scope>
    <source>
        <strain evidence="7">CPCC 204708</strain>
    </source>
</reference>
<dbReference type="CDD" id="cd00156">
    <property type="entry name" value="REC"/>
    <property type="match status" value="1"/>
</dbReference>
<dbReference type="CDD" id="cd01949">
    <property type="entry name" value="GGDEF"/>
    <property type="match status" value="1"/>
</dbReference>
<dbReference type="Pfam" id="PF00072">
    <property type="entry name" value="Response_reg"/>
    <property type="match status" value="1"/>
</dbReference>
<dbReference type="NCBIfam" id="TIGR00229">
    <property type="entry name" value="sensory_box"/>
    <property type="match status" value="1"/>
</dbReference>
<dbReference type="SMART" id="SM00052">
    <property type="entry name" value="EAL"/>
    <property type="match status" value="1"/>
</dbReference>
<name>A0ABT4RP37_9ACTN</name>
<dbReference type="InterPro" id="IPR052155">
    <property type="entry name" value="Biofilm_reg_signaling"/>
</dbReference>
<feature type="modified residue" description="4-aspartylphosphate" evidence="1">
    <location>
        <position position="49"/>
    </location>
</feature>
<evidence type="ECO:0000259" key="5">
    <source>
        <dbReference type="PROSITE" id="PS50883"/>
    </source>
</evidence>
<keyword evidence="1" id="KW-0597">Phosphoprotein</keyword>
<dbReference type="InterPro" id="IPR035919">
    <property type="entry name" value="EAL_sf"/>
</dbReference>
<feature type="domain" description="GGDEF" evidence="6">
    <location>
        <begin position="289"/>
        <end position="421"/>
    </location>
</feature>
<dbReference type="Pfam" id="PF00990">
    <property type="entry name" value="GGDEF"/>
    <property type="match status" value="1"/>
</dbReference>
<dbReference type="SMART" id="SM00086">
    <property type="entry name" value="PAC"/>
    <property type="match status" value="1"/>
</dbReference>
<feature type="domain" description="PAS" evidence="3">
    <location>
        <begin position="127"/>
        <end position="199"/>
    </location>
</feature>
<dbReference type="NCBIfam" id="TIGR00254">
    <property type="entry name" value="GGDEF"/>
    <property type="match status" value="1"/>
</dbReference>
<evidence type="ECO:0000259" key="4">
    <source>
        <dbReference type="PROSITE" id="PS50113"/>
    </source>
</evidence>
<dbReference type="SUPFAM" id="SSF141868">
    <property type="entry name" value="EAL domain-like"/>
    <property type="match status" value="1"/>
</dbReference>
<dbReference type="SMART" id="SM00448">
    <property type="entry name" value="REC"/>
    <property type="match status" value="1"/>
</dbReference>
<dbReference type="Gene3D" id="3.30.450.20">
    <property type="entry name" value="PAS domain"/>
    <property type="match status" value="1"/>
</dbReference>
<dbReference type="Gene3D" id="3.30.70.270">
    <property type="match status" value="1"/>
</dbReference>
<sequence>MRVLAVAADDAHHAPICALLKHAQIDHVHTADEAHTAVAANAYDVILVDREIAPPGADGLTLATELVGTPAPVIVLSHHIDKPADARAAEAGIADFLHIAGLSTDRLEHSVRYALTHQRALDRLKASEERSALAHEGSGDGLWDWDVTADRVHYSPRWKALLGYRDCEIGEQRGEWLGRVHPDDRAPLTQALDAFVSGAAERFEFEHRVQHRDSTYRWMLSRATAVRDSARKATRVVGTITDTTDRRESERRLQHDALHDALTGLPNRVLFLDRLDQSIRRAQRRHPATCAAVLFLDLDRFKVINDSLGHASGDQLLQKVARRLEAALRPNDTVARLSGDEFTLLLDDVSDPREATVIAERVLQSLKAPFVIDNRELFIDSSIGIALATAKSSPEQVMRDADVAMYRAKADGKGRHAVFDAAMHQQVMRRLDLEGDLRRAVETNALEVVYQPITQAATGRVVGFEASCRWPTGEPAEVLAMADETGLSIPLGRQVLETACAQLAQWRLLPRGAGLTIGVNVSARQLSEPGFIAMLDEILRTTHLDPRALRLEVSEHDLSRGRADDATRRVLDQALEQLSVRTHIDDFGTGASPLRLLHRFPGDAIKVSRALVAGIGMDAGAFEIVRAVVGLAHNLGLEVIADGVEKREQLDYLKVLGCEFAQGFHISAPLSAGEARAMLESGVLA</sequence>
<dbReference type="PANTHER" id="PTHR44757">
    <property type="entry name" value="DIGUANYLATE CYCLASE DGCP"/>
    <property type="match status" value="1"/>
</dbReference>
<gene>
    <name evidence="7" type="ORF">OJ962_22720</name>
</gene>
<dbReference type="InterPro" id="IPR001633">
    <property type="entry name" value="EAL_dom"/>
</dbReference>
<dbReference type="PANTHER" id="PTHR44757:SF2">
    <property type="entry name" value="BIOFILM ARCHITECTURE MAINTENANCE PROTEIN MBAA"/>
    <property type="match status" value="1"/>
</dbReference>
<dbReference type="SUPFAM" id="SSF52172">
    <property type="entry name" value="CheY-like"/>
    <property type="match status" value="1"/>
</dbReference>